<dbReference type="Pfam" id="PF01174">
    <property type="entry name" value="SNO"/>
    <property type="match status" value="1"/>
</dbReference>
<keyword evidence="5" id="KW-0456">Lyase</keyword>
<dbReference type="InterPro" id="IPR029062">
    <property type="entry name" value="Class_I_gatase-like"/>
</dbReference>
<reference evidence="9 10" key="1">
    <citation type="journal article" date="2015" name="Antonie Van Leeuwenhoek">
        <title>Lampropedia puyangensis sp. nov., isolated from symptomatic bark of Populus ? euramericana canker and emended description of Lampropedia hyalina (Ehrenberg 1832) Lee et al. 2004.</title>
        <authorList>
            <person name="Li Y."/>
            <person name="Wang T."/>
            <person name="Piao C.G."/>
            <person name="Wang L.F."/>
            <person name="Tian G.Z."/>
            <person name="Zhu T.H."/>
            <person name="Guo M.W."/>
        </authorList>
    </citation>
    <scope>NUCLEOTIDE SEQUENCE [LARGE SCALE GENOMIC DNA]</scope>
    <source>
        <strain evidence="9 10">2-bin</strain>
    </source>
</reference>
<sequence>MLPTPATSNVPVVIGILALQGAYEAHVRMLDVIGAKHRLVRTAADLQTVDGLIVPGGESTTMLHQLQQEEGLWQALLAFVHQYPCLGTCAGLIVLAQQVQPPQASLGALQVRVQRNAYGRQRESRVTTASTALAGGPIEVVLIRAPRIVAWGADVQILAQCDGDPVLVQQGRVMGCSFHPELGKDTRIHTRLLQACEAVKMSPASGS</sequence>
<dbReference type="AlphaFoldDB" id="A0A4S8EXQ0"/>
<dbReference type="EMBL" id="STFG01000019">
    <property type="protein sequence ID" value="THT98674.1"/>
    <property type="molecule type" value="Genomic_DNA"/>
</dbReference>
<evidence type="ECO:0000256" key="4">
    <source>
        <dbReference type="ARBA" id="ARBA00022962"/>
    </source>
</evidence>
<evidence type="ECO:0000256" key="6">
    <source>
        <dbReference type="ARBA" id="ARBA00049534"/>
    </source>
</evidence>
<dbReference type="InterPro" id="IPR002161">
    <property type="entry name" value="PdxT/SNO"/>
</dbReference>
<evidence type="ECO:0000256" key="3">
    <source>
        <dbReference type="ARBA" id="ARBA00022801"/>
    </source>
</evidence>
<gene>
    <name evidence="9" type="primary">pdxT</name>
    <name evidence="9" type="ORF">E9531_13960</name>
</gene>
<evidence type="ECO:0000256" key="7">
    <source>
        <dbReference type="PIRSR" id="PIRSR005639-1"/>
    </source>
</evidence>
<keyword evidence="4" id="KW-0315">Glutamine amidotransferase</keyword>
<dbReference type="PANTHER" id="PTHR31559:SF0">
    <property type="entry name" value="PYRIDOXAL 5'-PHOSPHATE SYNTHASE SUBUNIT SNO1-RELATED"/>
    <property type="match status" value="1"/>
</dbReference>
<dbReference type="InterPro" id="IPR021196">
    <property type="entry name" value="PdxT/SNO_CS"/>
</dbReference>
<feature type="binding site" evidence="8">
    <location>
        <begin position="143"/>
        <end position="144"/>
    </location>
    <ligand>
        <name>L-glutamine</name>
        <dbReference type="ChEBI" id="CHEBI:58359"/>
    </ligand>
</feature>
<dbReference type="EC" id="3.5.1.2" evidence="2"/>
<comment type="caution">
    <text evidence="9">The sequence shown here is derived from an EMBL/GenBank/DDBJ whole genome shotgun (WGS) entry which is preliminary data.</text>
</comment>
<comment type="catalytic activity">
    <reaction evidence="6">
        <text>L-glutamine + H2O = L-glutamate + NH4(+)</text>
        <dbReference type="Rhea" id="RHEA:15889"/>
        <dbReference type="ChEBI" id="CHEBI:15377"/>
        <dbReference type="ChEBI" id="CHEBI:28938"/>
        <dbReference type="ChEBI" id="CHEBI:29985"/>
        <dbReference type="ChEBI" id="CHEBI:58359"/>
        <dbReference type="EC" id="3.5.1.2"/>
    </reaction>
</comment>
<keyword evidence="10" id="KW-1185">Reference proteome</keyword>
<dbReference type="PIRSF" id="PIRSF005639">
    <property type="entry name" value="Glut_amidoT_SNO"/>
    <property type="match status" value="1"/>
</dbReference>
<dbReference type="OrthoDB" id="9810320at2"/>
<dbReference type="SUPFAM" id="SSF52317">
    <property type="entry name" value="Class I glutamine amidotransferase-like"/>
    <property type="match status" value="1"/>
</dbReference>
<dbReference type="GO" id="GO:0016829">
    <property type="term" value="F:lyase activity"/>
    <property type="evidence" value="ECO:0007669"/>
    <property type="project" value="UniProtKB-KW"/>
</dbReference>
<dbReference type="GO" id="GO:1903600">
    <property type="term" value="C:glutaminase complex"/>
    <property type="evidence" value="ECO:0007669"/>
    <property type="project" value="TreeGrafter"/>
</dbReference>
<evidence type="ECO:0000313" key="10">
    <source>
        <dbReference type="Proteomes" id="UP000308917"/>
    </source>
</evidence>
<feature type="binding site" evidence="8">
    <location>
        <position position="115"/>
    </location>
    <ligand>
        <name>L-glutamine</name>
        <dbReference type="ChEBI" id="CHEBI:58359"/>
    </ligand>
</feature>
<dbReference type="PROSITE" id="PS51130">
    <property type="entry name" value="PDXT_SNO_2"/>
    <property type="match status" value="1"/>
</dbReference>
<evidence type="ECO:0000256" key="1">
    <source>
        <dbReference type="ARBA" id="ARBA00008345"/>
    </source>
</evidence>
<dbReference type="PROSITE" id="PS51274">
    <property type="entry name" value="GATASE_COBBQ"/>
    <property type="match status" value="1"/>
</dbReference>
<dbReference type="GO" id="GO:0004359">
    <property type="term" value="F:glutaminase activity"/>
    <property type="evidence" value="ECO:0007669"/>
    <property type="project" value="UniProtKB-EC"/>
</dbReference>
<comment type="similarity">
    <text evidence="1">Belongs to the glutaminase PdxT/SNO family.</text>
</comment>
<dbReference type="PROSITE" id="PS51273">
    <property type="entry name" value="GATASE_TYPE_1"/>
    <property type="match status" value="1"/>
</dbReference>
<evidence type="ECO:0000256" key="8">
    <source>
        <dbReference type="PIRSR" id="PIRSR005639-2"/>
    </source>
</evidence>
<dbReference type="RefSeq" id="WP_136574387.1">
    <property type="nucleotide sequence ID" value="NZ_STFG01000019.1"/>
</dbReference>
<dbReference type="GO" id="GO:0005829">
    <property type="term" value="C:cytosol"/>
    <property type="evidence" value="ECO:0007669"/>
    <property type="project" value="TreeGrafter"/>
</dbReference>
<feature type="active site" description="Nucleophile" evidence="7">
    <location>
        <position position="89"/>
    </location>
</feature>
<feature type="binding site" evidence="8">
    <location>
        <begin position="57"/>
        <end position="59"/>
    </location>
    <ligand>
        <name>L-glutamine</name>
        <dbReference type="ChEBI" id="CHEBI:58359"/>
    </ligand>
</feature>
<evidence type="ECO:0000256" key="2">
    <source>
        <dbReference type="ARBA" id="ARBA00012918"/>
    </source>
</evidence>
<dbReference type="NCBIfam" id="TIGR03800">
    <property type="entry name" value="PLP_synth_Pdx2"/>
    <property type="match status" value="1"/>
</dbReference>
<evidence type="ECO:0000313" key="9">
    <source>
        <dbReference type="EMBL" id="THT98674.1"/>
    </source>
</evidence>
<dbReference type="GO" id="GO:0008614">
    <property type="term" value="P:pyridoxine metabolic process"/>
    <property type="evidence" value="ECO:0007669"/>
    <property type="project" value="TreeGrafter"/>
</dbReference>
<feature type="active site" description="Charge relay system" evidence="7">
    <location>
        <position position="179"/>
    </location>
</feature>
<dbReference type="Gene3D" id="3.40.50.880">
    <property type="match status" value="1"/>
</dbReference>
<accession>A0A4S8EXQ0</accession>
<organism evidence="9 10">
    <name type="scientific">Lampropedia puyangensis</name>
    <dbReference type="NCBI Taxonomy" id="1330072"/>
    <lineage>
        <taxon>Bacteria</taxon>
        <taxon>Pseudomonadati</taxon>
        <taxon>Pseudomonadota</taxon>
        <taxon>Betaproteobacteria</taxon>
        <taxon>Burkholderiales</taxon>
        <taxon>Comamonadaceae</taxon>
        <taxon>Lampropedia</taxon>
    </lineage>
</organism>
<dbReference type="GO" id="GO:0042823">
    <property type="term" value="P:pyridoxal phosphate biosynthetic process"/>
    <property type="evidence" value="ECO:0007669"/>
    <property type="project" value="InterPro"/>
</dbReference>
<name>A0A4S8EXQ0_9BURK</name>
<evidence type="ECO:0000256" key="5">
    <source>
        <dbReference type="ARBA" id="ARBA00023239"/>
    </source>
</evidence>
<dbReference type="PANTHER" id="PTHR31559">
    <property type="entry name" value="PYRIDOXAL 5'-PHOSPHATE SYNTHASE SUBUNIT SNO"/>
    <property type="match status" value="1"/>
</dbReference>
<protein>
    <recommendedName>
        <fullName evidence="2">glutaminase</fullName>
        <ecNumber evidence="2">3.5.1.2</ecNumber>
    </recommendedName>
</protein>
<keyword evidence="3" id="KW-0378">Hydrolase</keyword>
<dbReference type="Proteomes" id="UP000308917">
    <property type="component" value="Unassembled WGS sequence"/>
</dbReference>
<dbReference type="PROSITE" id="PS01236">
    <property type="entry name" value="PDXT_SNO_1"/>
    <property type="match status" value="1"/>
</dbReference>
<feature type="active site" description="Charge relay system" evidence="7">
    <location>
        <position position="181"/>
    </location>
</feature>
<proteinExistence type="inferred from homology"/>